<proteinExistence type="predicted"/>
<keyword evidence="3" id="KW-0175">Coiled coil</keyword>
<comment type="caution">
    <text evidence="5">The sequence shown here is derived from an EMBL/GenBank/DDBJ whole genome shotgun (WGS) entry which is preliminary data.</text>
</comment>
<evidence type="ECO:0000256" key="3">
    <source>
        <dbReference type="SAM" id="Coils"/>
    </source>
</evidence>
<evidence type="ECO:0000313" key="5">
    <source>
        <dbReference type="EMBL" id="KLO28860.1"/>
    </source>
</evidence>
<evidence type="ECO:0000313" key="6">
    <source>
        <dbReference type="Proteomes" id="UP000036464"/>
    </source>
</evidence>
<feature type="transmembrane region" description="Helical" evidence="4">
    <location>
        <begin position="82"/>
        <end position="103"/>
    </location>
</feature>
<evidence type="ECO:0000256" key="2">
    <source>
        <dbReference type="ARBA" id="ARBA00023136"/>
    </source>
</evidence>
<keyword evidence="4" id="KW-1133">Transmembrane helix</keyword>
<evidence type="ECO:0008006" key="7">
    <source>
        <dbReference type="Google" id="ProtNLM"/>
    </source>
</evidence>
<protein>
    <recommendedName>
        <fullName evidence="7">Mce protein</fullName>
    </recommendedName>
</protein>
<comment type="subcellular location">
    <subcellularLocation>
        <location evidence="1">Membrane</location>
    </subcellularLocation>
</comment>
<evidence type="ECO:0000256" key="4">
    <source>
        <dbReference type="SAM" id="Phobius"/>
    </source>
</evidence>
<dbReference type="EMBL" id="LDPO01000008">
    <property type="protein sequence ID" value="KLO28860.1"/>
    <property type="molecule type" value="Genomic_DNA"/>
</dbReference>
<reference evidence="5 6" key="1">
    <citation type="submission" date="2015-05" db="EMBL/GenBank/DDBJ databases">
        <title>Genome sequence of Mycobacterium heraklionense Davo strain.</title>
        <authorList>
            <person name="Greninger A.L."/>
            <person name="Cunningham G."/>
            <person name="Miller S."/>
        </authorList>
    </citation>
    <scope>NUCLEOTIDE SEQUENCE [LARGE SCALE GENOMIC DNA]</scope>
    <source>
        <strain evidence="5 6">Davo</strain>
    </source>
</reference>
<organism evidence="5 6">
    <name type="scientific">Mycolicibacter heraklionensis</name>
    <dbReference type="NCBI Taxonomy" id="512402"/>
    <lineage>
        <taxon>Bacteria</taxon>
        <taxon>Bacillati</taxon>
        <taxon>Actinomycetota</taxon>
        <taxon>Actinomycetes</taxon>
        <taxon>Mycobacteriales</taxon>
        <taxon>Mycobacteriaceae</taxon>
        <taxon>Mycolicibacter</taxon>
    </lineage>
</organism>
<name>A0ABR5FFH8_9MYCO</name>
<sequence>MTTDLDSTSADALAQVEAAEAEAEAAEALAVAAKLRAKAIRLRNQLEASSAADVTTAEASSAAAVAPVPRNPLPRRLRARSVATGAACLLLAGLMAACGFMGWRCYSAHQLRERASQFAAAASQGVVDMTTLDFNAADDGIARVLANSTGEFRDDFIKHADDFKSVVRDSKVTTAGTVNTAAVESMTKDAAVVLVAATSTVTNAAGGKEQPRNWRLSVTVTKDGDQFKMSKVEFVP</sequence>
<dbReference type="PANTHER" id="PTHR37042">
    <property type="entry name" value="OUTER MEMBRANE PROTEIN RV1973"/>
    <property type="match status" value="1"/>
</dbReference>
<accession>A0ABR5FFH8</accession>
<dbReference type="RefSeq" id="WP_047319422.1">
    <property type="nucleotide sequence ID" value="NZ_LDPO01000008.1"/>
</dbReference>
<gene>
    <name evidence="5" type="ORF">ABW16_11710</name>
</gene>
<keyword evidence="4" id="KW-0812">Transmembrane</keyword>
<evidence type="ECO:0000256" key="1">
    <source>
        <dbReference type="ARBA" id="ARBA00004370"/>
    </source>
</evidence>
<dbReference type="PANTHER" id="PTHR37042:SF4">
    <property type="entry name" value="OUTER MEMBRANE PROTEIN RV1973"/>
    <property type="match status" value="1"/>
</dbReference>
<dbReference type="Proteomes" id="UP000036464">
    <property type="component" value="Unassembled WGS sequence"/>
</dbReference>
<keyword evidence="2 4" id="KW-0472">Membrane</keyword>
<keyword evidence="6" id="KW-1185">Reference proteome</keyword>
<feature type="coiled-coil region" evidence="3">
    <location>
        <begin position="9"/>
        <end position="52"/>
    </location>
</feature>